<name>A0A1A8TI59_9GAMM</name>
<feature type="transmembrane region" description="Helical" evidence="1">
    <location>
        <begin position="12"/>
        <end position="32"/>
    </location>
</feature>
<evidence type="ECO:0000256" key="1">
    <source>
        <dbReference type="SAM" id="Phobius"/>
    </source>
</evidence>
<proteinExistence type="predicted"/>
<dbReference type="EMBL" id="FLOC01000015">
    <property type="protein sequence ID" value="SBS33330.1"/>
    <property type="molecule type" value="Genomic_DNA"/>
</dbReference>
<keyword evidence="1" id="KW-0472">Membrane</keyword>
<dbReference type="STRING" id="295068.MAQ5080_02552"/>
<protein>
    <recommendedName>
        <fullName evidence="4">DUF2474 domain-containing protein</fullName>
    </recommendedName>
</protein>
<dbReference type="AlphaFoldDB" id="A0A1A8TI59"/>
<keyword evidence="3" id="KW-1185">Reference proteome</keyword>
<gene>
    <name evidence="2" type="ORF">MAQ5080_02552</name>
</gene>
<accession>A0A1A8TI59</accession>
<keyword evidence="1" id="KW-0812">Transmembrane</keyword>
<keyword evidence="1" id="KW-1133">Transmembrane helix</keyword>
<evidence type="ECO:0000313" key="3">
    <source>
        <dbReference type="Proteomes" id="UP000092627"/>
    </source>
</evidence>
<evidence type="ECO:0000313" key="2">
    <source>
        <dbReference type="EMBL" id="SBS33330.1"/>
    </source>
</evidence>
<dbReference type="Proteomes" id="UP000092627">
    <property type="component" value="Unassembled WGS sequence"/>
</dbReference>
<evidence type="ECO:0008006" key="4">
    <source>
        <dbReference type="Google" id="ProtNLM"/>
    </source>
</evidence>
<organism evidence="2 3">
    <name type="scientific">Marinomonas aquimarina</name>
    <dbReference type="NCBI Taxonomy" id="295068"/>
    <lineage>
        <taxon>Bacteria</taxon>
        <taxon>Pseudomonadati</taxon>
        <taxon>Pseudomonadota</taxon>
        <taxon>Gammaproteobacteria</taxon>
        <taxon>Oceanospirillales</taxon>
        <taxon>Oceanospirillaceae</taxon>
        <taxon>Marinomonas</taxon>
    </lineage>
</organism>
<reference evidence="2 3" key="1">
    <citation type="submission" date="2016-06" db="EMBL/GenBank/DDBJ databases">
        <authorList>
            <person name="Kjaerup R.B."/>
            <person name="Dalgaard T.S."/>
            <person name="Juul-Madsen H.R."/>
        </authorList>
    </citation>
    <scope>NUCLEOTIDE SEQUENCE [LARGE SCALE GENOMIC DNA]</scope>
    <source>
        <strain evidence="2 3">CECT 5080</strain>
    </source>
</reference>
<sequence length="40" mass="4725">MKTARKTLKSWQWFVLLYLLGFIGLTLLAYSLKFLINSVF</sequence>